<accession>A0A0Q9Y9A7</accession>
<reference evidence="3" key="3">
    <citation type="submission" date="2021-06" db="EMBL/GenBank/DDBJ databases">
        <title>Genomic Description and Analysis of Intracellular Bacteria, Candidatus Berkiella cookevillensis and Candidatus Berkiella aquae.</title>
        <authorList>
            <person name="Kidane D.T."/>
            <person name="Mehari Y.T."/>
            <person name="Rice F.C."/>
            <person name="Arivett B.A."/>
            <person name="Farone A.L."/>
            <person name="Berk S.G."/>
            <person name="Farone M.B."/>
        </authorList>
    </citation>
    <scope>NUCLEOTIDE SEQUENCE</scope>
    <source>
        <strain evidence="3">HT99</strain>
    </source>
</reference>
<comment type="caution">
    <text evidence="2">The sequence shown here is derived from an EMBL/GenBank/DDBJ whole genome shotgun (WGS) entry which is preliminary data.</text>
</comment>
<reference evidence="3" key="2">
    <citation type="journal article" date="2016" name="Genome Announc.">
        <title>Draft Genome Sequences of Two Novel Amoeba-Resistant Intranuclear Bacteria, 'Candidatus Berkiella cookevillensis' and 'Candidatus Berkiella aquae'.</title>
        <authorList>
            <person name="Mehari Y.T."/>
            <person name="Arivett B.A."/>
            <person name="Farone A.L."/>
            <person name="Gunderson J.H."/>
            <person name="Farone M.B."/>
        </authorList>
    </citation>
    <scope>NUCLEOTIDE SEQUENCE</scope>
    <source>
        <strain evidence="3">HT99</strain>
    </source>
</reference>
<dbReference type="AlphaFoldDB" id="A0A0Q9Y9A7"/>
<keyword evidence="1" id="KW-0812">Transmembrane</keyword>
<organism evidence="2">
    <name type="scientific">Candidatus Berkiella aquae</name>
    <dbReference type="NCBI Taxonomy" id="295108"/>
    <lineage>
        <taxon>Bacteria</taxon>
        <taxon>Pseudomonadati</taxon>
        <taxon>Pseudomonadota</taxon>
        <taxon>Gammaproteobacteria</taxon>
        <taxon>Candidatus Berkiellales</taxon>
        <taxon>Candidatus Berkiellaceae</taxon>
        <taxon>Candidatus Berkiella</taxon>
    </lineage>
</organism>
<gene>
    <name evidence="3" type="ORF">HT99x_015915</name>
    <name evidence="2" type="ORF">HT99x_03198</name>
</gene>
<evidence type="ECO:0000256" key="1">
    <source>
        <dbReference type="SAM" id="Phobius"/>
    </source>
</evidence>
<feature type="transmembrane region" description="Helical" evidence="1">
    <location>
        <begin position="210"/>
        <end position="233"/>
    </location>
</feature>
<name>A0A0Q9Y9A7_9GAMM</name>
<keyword evidence="1" id="KW-1133">Transmembrane helix</keyword>
<dbReference type="OrthoDB" id="5649058at2"/>
<keyword evidence="1" id="KW-0472">Membrane</keyword>
<feature type="transmembrane region" description="Helical" evidence="1">
    <location>
        <begin position="49"/>
        <end position="77"/>
    </location>
</feature>
<sequence length="236" mass="26124">MTSENARLVTLLKENKITQDEYKLLSKALDKPSGLRFVLSLLINPYQKIAGLSAFIIGIGIIFTISYLGTIAKIYFPGLLGILNASMIKNPKMGTDFLFLLYQNAVIWAVLTGLFILTAKLLQQKGVRIIDFMGTVALSRFPYLILTGFLALMRTVNPRFMDVGMEQGLQLTPSILAVVFSSVVIICAVWHIVTYLYALKESSGLSGKKLWISFIACILIGEIITNFITMMPVSNS</sequence>
<evidence type="ECO:0000313" key="4">
    <source>
        <dbReference type="Proteomes" id="UP000051497"/>
    </source>
</evidence>
<evidence type="ECO:0000313" key="3">
    <source>
        <dbReference type="EMBL" id="MCS5712925.1"/>
    </source>
</evidence>
<dbReference type="STRING" id="295108.HT99x_03198"/>
<reference evidence="2" key="1">
    <citation type="submission" date="2015-09" db="EMBL/GenBank/DDBJ databases">
        <title>Draft Genome Sequences of Two Novel Amoeba-resistant Intranuclear Bacteria, Candidatus Berkiella cookevillensis and Candidatus Berkiella aquae.</title>
        <authorList>
            <person name="Mehari Y.T."/>
            <person name="Arivett B.A."/>
            <person name="Farone A.L."/>
            <person name="Gunderson J.H."/>
            <person name="Farone M.B."/>
        </authorList>
    </citation>
    <scope>NUCLEOTIDE SEQUENCE [LARGE SCALE GENOMIC DNA]</scope>
    <source>
        <strain evidence="2">HT99</strain>
    </source>
</reference>
<keyword evidence="4" id="KW-1185">Reference proteome</keyword>
<dbReference type="Proteomes" id="UP000051497">
    <property type="component" value="Unassembled WGS sequence"/>
</dbReference>
<protein>
    <recommendedName>
        <fullName evidence="5">Yip1 domain protein</fullName>
    </recommendedName>
</protein>
<evidence type="ECO:0008006" key="5">
    <source>
        <dbReference type="Google" id="ProtNLM"/>
    </source>
</evidence>
<dbReference type="EMBL" id="LKAJ02000003">
    <property type="protein sequence ID" value="MCS5712925.1"/>
    <property type="molecule type" value="Genomic_DNA"/>
</dbReference>
<feature type="transmembrane region" description="Helical" evidence="1">
    <location>
        <begin position="129"/>
        <end position="153"/>
    </location>
</feature>
<dbReference type="RefSeq" id="WP_075067778.1">
    <property type="nucleotide sequence ID" value="NZ_LKAJ02000003.1"/>
</dbReference>
<proteinExistence type="predicted"/>
<dbReference type="EMBL" id="LKAJ01000030">
    <property type="protein sequence ID" value="KRG17375.1"/>
    <property type="molecule type" value="Genomic_DNA"/>
</dbReference>
<feature type="transmembrane region" description="Helical" evidence="1">
    <location>
        <begin position="97"/>
        <end position="117"/>
    </location>
</feature>
<evidence type="ECO:0000313" key="2">
    <source>
        <dbReference type="EMBL" id="KRG17375.1"/>
    </source>
</evidence>
<feature type="transmembrane region" description="Helical" evidence="1">
    <location>
        <begin position="173"/>
        <end position="198"/>
    </location>
</feature>